<dbReference type="eggNOG" id="COG2897">
    <property type="taxonomic scope" value="Bacteria"/>
</dbReference>
<keyword evidence="1" id="KW-0677">Repeat</keyword>
<dbReference type="STRING" id="653733.Selin_2597"/>
<dbReference type="OrthoDB" id="9814272at2"/>
<organism evidence="3 4">
    <name type="scientific">Desulfurispirillum indicum (strain ATCC BAA-1389 / DSM 22839 / S5)</name>
    <dbReference type="NCBI Taxonomy" id="653733"/>
    <lineage>
        <taxon>Bacteria</taxon>
        <taxon>Pseudomonadati</taxon>
        <taxon>Chrysiogenota</taxon>
        <taxon>Chrysiogenia</taxon>
        <taxon>Chrysiogenales</taxon>
        <taxon>Chrysiogenaceae</taxon>
        <taxon>Desulfurispirillum</taxon>
    </lineage>
</organism>
<dbReference type="HOGENOM" id="CLU_620750_0_0_0"/>
<dbReference type="SUPFAM" id="SSF52821">
    <property type="entry name" value="Rhodanese/Cell cycle control phosphatase"/>
    <property type="match status" value="2"/>
</dbReference>
<proteinExistence type="predicted"/>
<dbReference type="EMBL" id="CP002432">
    <property type="protein sequence ID" value="ADU67308.1"/>
    <property type="molecule type" value="Genomic_DNA"/>
</dbReference>
<evidence type="ECO:0000313" key="3">
    <source>
        <dbReference type="EMBL" id="ADU67308.1"/>
    </source>
</evidence>
<dbReference type="InterPro" id="IPR051126">
    <property type="entry name" value="Thiosulfate_sulfurtransferase"/>
</dbReference>
<dbReference type="PROSITE" id="PS50206">
    <property type="entry name" value="RHODANESE_3"/>
    <property type="match status" value="2"/>
</dbReference>
<dbReference type="Proteomes" id="UP000002572">
    <property type="component" value="Chromosome"/>
</dbReference>
<accession>E6W6H3</accession>
<dbReference type="RefSeq" id="WP_013507177.1">
    <property type="nucleotide sequence ID" value="NC_014836.1"/>
</dbReference>
<evidence type="ECO:0000256" key="1">
    <source>
        <dbReference type="ARBA" id="ARBA00022737"/>
    </source>
</evidence>
<name>E6W6H3_DESIS</name>
<dbReference type="InterPro" id="IPR001763">
    <property type="entry name" value="Rhodanese-like_dom"/>
</dbReference>
<feature type="domain" description="Rhodanese" evidence="2">
    <location>
        <begin position="71"/>
        <end position="186"/>
    </location>
</feature>
<gene>
    <name evidence="3" type="ordered locus">Selin_2597</name>
</gene>
<dbReference type="NCBIfam" id="NF040901">
    <property type="entry name" value="SeO3_TeO2_ExtH"/>
    <property type="match status" value="1"/>
</dbReference>
<dbReference type="PANTHER" id="PTHR43855">
    <property type="entry name" value="THIOSULFATE SULFURTRANSFERASE"/>
    <property type="match status" value="1"/>
</dbReference>
<sequence>MKMFFTPLKQSKLVLLLAMILATGLLIVGCSGSDSYTNHTKQALTLTPTPLIEPATLKSWMDQGLVNAAAHSENVVILQVSPDTAYDDSPSIPGAYLWDQGLLNANRLEGLAFNGTMTATGETMDAILQPAGVNGNSTIVLTFVGTGAADLYRVSRAYFHLRYWGFPKERIKLLNGGNAAWEASIADNSWDIATYGMDVYVKPEPRTSSFSVRDNGALQDGLRYSIGEMLQAVDANLASMDATTTRTINIIQQAAPGAHIILHATGIPHAEFSKEEDGLRRFKTAEELVTLLETNDINSNLVTITHCVSATSCAPSFFALDAILGWPAAIYDGSASQWNAYRGIKTGVGEGGVIPNTAWDTNPRSVDTAGTTATDIIDPKLNTLYLTIDDPRANQIENEDWEYMLTPRQTTTPPSSVGGGAPSGC</sequence>
<feature type="domain" description="Rhodanese" evidence="2">
    <location>
        <begin position="261"/>
        <end position="346"/>
    </location>
</feature>
<keyword evidence="4" id="KW-1185">Reference proteome</keyword>
<protein>
    <submittedName>
        <fullName evidence="3">Rhodanese-like protein</fullName>
    </submittedName>
</protein>
<dbReference type="AlphaFoldDB" id="E6W6H3"/>
<dbReference type="InterPro" id="IPR036873">
    <property type="entry name" value="Rhodanese-like_dom_sf"/>
</dbReference>
<dbReference type="Gene3D" id="3.40.250.10">
    <property type="entry name" value="Rhodanese-like domain"/>
    <property type="match status" value="2"/>
</dbReference>
<evidence type="ECO:0000259" key="2">
    <source>
        <dbReference type="PROSITE" id="PS50206"/>
    </source>
</evidence>
<dbReference type="InParanoid" id="E6W6H3"/>
<evidence type="ECO:0000313" key="4">
    <source>
        <dbReference type="Proteomes" id="UP000002572"/>
    </source>
</evidence>
<dbReference type="KEGG" id="din:Selin_2597"/>
<dbReference type="PROSITE" id="PS51257">
    <property type="entry name" value="PROKAR_LIPOPROTEIN"/>
    <property type="match status" value="1"/>
</dbReference>
<reference evidence="3 4" key="1">
    <citation type="submission" date="2010-12" db="EMBL/GenBank/DDBJ databases">
        <title>Complete sequence of Desulfurispirillum indicum S5.</title>
        <authorList>
            <consortium name="US DOE Joint Genome Institute"/>
            <person name="Lucas S."/>
            <person name="Copeland A."/>
            <person name="Lapidus A."/>
            <person name="Cheng J.-F."/>
            <person name="Goodwin L."/>
            <person name="Pitluck S."/>
            <person name="Chertkov O."/>
            <person name="Held B."/>
            <person name="Detter J.C."/>
            <person name="Han C."/>
            <person name="Tapia R."/>
            <person name="Land M."/>
            <person name="Hauser L."/>
            <person name="Kyrpides N."/>
            <person name="Ivanova N."/>
            <person name="Mikhailova N."/>
            <person name="Haggblom M."/>
            <person name="Rauschenbach I."/>
            <person name="Bini E."/>
            <person name="Woyke T."/>
        </authorList>
    </citation>
    <scope>NUCLEOTIDE SEQUENCE [LARGE SCALE GENOMIC DNA]</scope>
    <source>
        <strain evidence="4">ATCC BAA-1389 / DSM 22839 / S5</strain>
    </source>
</reference>
<dbReference type="PANTHER" id="PTHR43855:SF1">
    <property type="entry name" value="THIOSULFATE SULFURTRANSFERASE"/>
    <property type="match status" value="1"/>
</dbReference>